<name>A0A1C0YC34_9BACL</name>
<organism evidence="1 2">
    <name type="scientific">Caryophanon tenue</name>
    <dbReference type="NCBI Taxonomy" id="33978"/>
    <lineage>
        <taxon>Bacteria</taxon>
        <taxon>Bacillati</taxon>
        <taxon>Bacillota</taxon>
        <taxon>Bacilli</taxon>
        <taxon>Bacillales</taxon>
        <taxon>Caryophanaceae</taxon>
        <taxon>Caryophanon</taxon>
    </lineage>
</organism>
<sequence>MAREPKNTALPRSTSIDALLGQAQPQEIEVKTNIAVNDEVENNIEIGGKEANPLAALKAEMQQAKKKEANKQVTVYLTPENFARFNALKEKGQKSELINKLLDMYFSE</sequence>
<proteinExistence type="predicted"/>
<dbReference type="RefSeq" id="WP_066546082.1">
    <property type="nucleotide sequence ID" value="NZ_MASJ01000023.1"/>
</dbReference>
<dbReference type="AlphaFoldDB" id="A0A1C0YC34"/>
<keyword evidence="2" id="KW-1185">Reference proteome</keyword>
<accession>A0A1C0YC34</accession>
<comment type="caution">
    <text evidence="1">The sequence shown here is derived from an EMBL/GenBank/DDBJ whole genome shotgun (WGS) entry which is preliminary data.</text>
</comment>
<protein>
    <submittedName>
        <fullName evidence="1">Uncharacterized protein</fullName>
    </submittedName>
</protein>
<evidence type="ECO:0000313" key="2">
    <source>
        <dbReference type="Proteomes" id="UP000093199"/>
    </source>
</evidence>
<evidence type="ECO:0000313" key="1">
    <source>
        <dbReference type="EMBL" id="OCS84732.1"/>
    </source>
</evidence>
<gene>
    <name evidence="1" type="ORF">A6M13_03910</name>
</gene>
<dbReference type="Proteomes" id="UP000093199">
    <property type="component" value="Unassembled WGS sequence"/>
</dbReference>
<dbReference type="OrthoDB" id="9893247at2"/>
<reference evidence="1 2" key="1">
    <citation type="submission" date="2016-07" db="EMBL/GenBank/DDBJ databases">
        <title>Caryophanon tenue genome sequencing.</title>
        <authorList>
            <person name="Verma A."/>
            <person name="Pal Y."/>
            <person name="Krishnamurthi S."/>
        </authorList>
    </citation>
    <scope>NUCLEOTIDE SEQUENCE [LARGE SCALE GENOMIC DNA]</scope>
    <source>
        <strain evidence="1 2">DSM 14152</strain>
    </source>
</reference>
<dbReference type="EMBL" id="MASJ01000023">
    <property type="protein sequence ID" value="OCS84732.1"/>
    <property type="molecule type" value="Genomic_DNA"/>
</dbReference>